<dbReference type="SUPFAM" id="SSF51197">
    <property type="entry name" value="Clavaminate synthase-like"/>
    <property type="match status" value="1"/>
</dbReference>
<evidence type="ECO:0000259" key="1">
    <source>
        <dbReference type="Pfam" id="PF05118"/>
    </source>
</evidence>
<feature type="domain" description="Aspartyl/asparaginy/proline hydroxylase" evidence="1">
    <location>
        <begin position="12"/>
        <end position="172"/>
    </location>
</feature>
<evidence type="ECO:0000313" key="3">
    <source>
        <dbReference type="Proteomes" id="UP001215231"/>
    </source>
</evidence>
<dbReference type="Pfam" id="PF05118">
    <property type="entry name" value="Asp_Arg_Hydrox"/>
    <property type="match status" value="1"/>
</dbReference>
<dbReference type="InterPro" id="IPR007803">
    <property type="entry name" value="Asp/Arg/Pro-Hydrxlase"/>
</dbReference>
<sequence length="234" mass="26389">MSELLRLKLNFNVSALQRELANFQQPHWQQHFNTSVNEFGWSALPLRSPGGRIDSVLAGEATAGSYADTPYLTLSPYLQQVLESFHCPKHAVRLLALAPGAQIKRHRDHELSFEDGLARIHIPVRSHHLVEFMINDQRLNAGEGEAWYINANYPHSVNNASGITRVHLVIDCQVNSWLKNEFTQAGYRKKQRVNKYGDASINDDNVLEVIARLKTLNTPGGDAMAQRLSEIINK</sequence>
<dbReference type="InterPro" id="IPR027443">
    <property type="entry name" value="IPNS-like_sf"/>
</dbReference>
<gene>
    <name evidence="2" type="ORF">H3N35_24265</name>
</gene>
<dbReference type="Gene3D" id="2.60.120.330">
    <property type="entry name" value="B-lactam Antibiotic, Isopenicillin N Synthase, Chain"/>
    <property type="match status" value="1"/>
</dbReference>
<reference evidence="2 3" key="1">
    <citation type="journal article" date="2022" name="Mar. Drugs">
        <title>Bioassay-Guided Fractionation Leads to the Detection of Cholic Acid Generated by the Rare Thalassomonas sp.</title>
        <authorList>
            <person name="Pheiffer F."/>
            <person name="Schneider Y.K."/>
            <person name="Hansen E.H."/>
            <person name="Andersen J.H."/>
            <person name="Isaksson J."/>
            <person name="Busche T."/>
            <person name="R C."/>
            <person name="Kalinowski J."/>
            <person name="Zyl L.V."/>
            <person name="Trindade M."/>
        </authorList>
    </citation>
    <scope>NUCLEOTIDE SEQUENCE [LARGE SCALE GENOMIC DNA]</scope>
    <source>
        <strain evidence="2 3">A5K-61T</strain>
    </source>
</reference>
<name>A0ABY7VCE0_9GAMM</name>
<keyword evidence="3" id="KW-1185">Reference proteome</keyword>
<dbReference type="RefSeq" id="WP_274051448.1">
    <property type="nucleotide sequence ID" value="NZ_CP059693.1"/>
</dbReference>
<protein>
    <submittedName>
        <fullName evidence="2">Aspartyl/asparaginyl beta-hydroxylase domain-containing protein</fullName>
    </submittedName>
</protein>
<dbReference type="Proteomes" id="UP001215231">
    <property type="component" value="Chromosome"/>
</dbReference>
<dbReference type="EMBL" id="CP059693">
    <property type="protein sequence ID" value="WDE11299.1"/>
    <property type="molecule type" value="Genomic_DNA"/>
</dbReference>
<evidence type="ECO:0000313" key="2">
    <source>
        <dbReference type="EMBL" id="WDE11299.1"/>
    </source>
</evidence>
<accession>A0ABY7VCE0</accession>
<organism evidence="2 3">
    <name type="scientific">Thalassomonas haliotis</name>
    <dbReference type="NCBI Taxonomy" id="485448"/>
    <lineage>
        <taxon>Bacteria</taxon>
        <taxon>Pseudomonadati</taxon>
        <taxon>Pseudomonadota</taxon>
        <taxon>Gammaproteobacteria</taxon>
        <taxon>Alteromonadales</taxon>
        <taxon>Colwelliaceae</taxon>
        <taxon>Thalassomonas</taxon>
    </lineage>
</organism>
<proteinExistence type="predicted"/>